<accession>A0A8C7ENW2</accession>
<protein>
    <submittedName>
        <fullName evidence="1">Uncharacterized protein</fullName>
    </submittedName>
</protein>
<keyword evidence="2" id="KW-1185">Reference proteome</keyword>
<reference evidence="1" key="1">
    <citation type="submission" date="2025-08" db="UniProtKB">
        <authorList>
            <consortium name="Ensembl"/>
        </authorList>
    </citation>
    <scope>IDENTIFICATION</scope>
</reference>
<dbReference type="Ensembl" id="ENSNVIT00000014053.1">
    <property type="protein sequence ID" value="ENSNVIP00000011961.1"/>
    <property type="gene ID" value="ENSNVIG00000009506.1"/>
</dbReference>
<sequence length="75" mass="8736">MTNITEKQTILTEYYEKFYANELDNLEEVDKFLETYNLQKLKQKETENLNKPTLSKETESVIKKLPTGCLDASVS</sequence>
<name>A0A8C7ENW2_NEOVI</name>
<proteinExistence type="predicted"/>
<organism evidence="1 2">
    <name type="scientific">Neovison vison</name>
    <name type="common">American mink</name>
    <name type="synonym">Mustela vison</name>
    <dbReference type="NCBI Taxonomy" id="452646"/>
    <lineage>
        <taxon>Eukaryota</taxon>
        <taxon>Metazoa</taxon>
        <taxon>Chordata</taxon>
        <taxon>Craniata</taxon>
        <taxon>Vertebrata</taxon>
        <taxon>Euteleostomi</taxon>
        <taxon>Mammalia</taxon>
        <taxon>Eutheria</taxon>
        <taxon>Laurasiatheria</taxon>
        <taxon>Carnivora</taxon>
        <taxon>Caniformia</taxon>
        <taxon>Musteloidea</taxon>
        <taxon>Mustelidae</taxon>
        <taxon>Mustelinae</taxon>
        <taxon>Neogale</taxon>
    </lineage>
</organism>
<evidence type="ECO:0000313" key="2">
    <source>
        <dbReference type="Proteomes" id="UP000694425"/>
    </source>
</evidence>
<reference evidence="1" key="2">
    <citation type="submission" date="2025-09" db="UniProtKB">
        <authorList>
            <consortium name="Ensembl"/>
        </authorList>
    </citation>
    <scope>IDENTIFICATION</scope>
</reference>
<dbReference type="GeneTree" id="ENSGT00950000184848"/>
<dbReference type="Proteomes" id="UP000694425">
    <property type="component" value="Unplaced"/>
</dbReference>
<dbReference type="AlphaFoldDB" id="A0A8C7ENW2"/>
<evidence type="ECO:0000313" key="1">
    <source>
        <dbReference type="Ensembl" id="ENSNVIP00000011961.1"/>
    </source>
</evidence>